<organism evidence="2">
    <name type="scientific">candidate division WOR-3 bacterium</name>
    <dbReference type="NCBI Taxonomy" id="2052148"/>
    <lineage>
        <taxon>Bacteria</taxon>
        <taxon>Bacteria division WOR-3</taxon>
    </lineage>
</organism>
<dbReference type="AlphaFoldDB" id="A0A7C0ZIN2"/>
<dbReference type="GO" id="GO:0006313">
    <property type="term" value="P:DNA transposition"/>
    <property type="evidence" value="ECO:0007669"/>
    <property type="project" value="InterPro"/>
</dbReference>
<sequence>MARPIRIDFEGAIHHVIIKGIEGSNIFYSPEDKIFFLENLRNFANSHGAKIYGYCLMDNHAHLLIETGFTPLSKILQKFLTRYVQWFNKRWDRWGHLLGDRYKSILVDKKSYFLVVLRYIHLNPVKAKITDNPLSYRWSSLKEYMEKPVHIDPSLALSYFYSKEEFYDFHLMDMEEPPVMRVKSQNILIYGDSATMNDVLSRMNKERREAKIRKPIEPDEVILYMNKNFGLKEISFKKHKPSYERKVLVVLLRDRCHLTWKKISEITKTSKHSNILLYKRLPEKEH</sequence>
<feature type="domain" description="Transposase IS200-like" evidence="1">
    <location>
        <begin position="9"/>
        <end position="123"/>
    </location>
</feature>
<name>A0A7C0ZIN2_UNCW3</name>
<dbReference type="SMART" id="SM01321">
    <property type="entry name" value="Y1_Tnp"/>
    <property type="match status" value="1"/>
</dbReference>
<proteinExistence type="predicted"/>
<protein>
    <recommendedName>
        <fullName evidence="1">Transposase IS200-like domain-containing protein</fullName>
    </recommendedName>
</protein>
<feature type="non-terminal residue" evidence="2">
    <location>
        <position position="286"/>
    </location>
</feature>
<dbReference type="Proteomes" id="UP000885847">
    <property type="component" value="Unassembled WGS sequence"/>
</dbReference>
<dbReference type="PANTHER" id="PTHR34322:SF2">
    <property type="entry name" value="TRANSPOSASE IS200-LIKE DOMAIN-CONTAINING PROTEIN"/>
    <property type="match status" value="1"/>
</dbReference>
<reference evidence="2" key="1">
    <citation type="journal article" date="2020" name="mSystems">
        <title>Genome- and Community-Level Interaction Insights into Carbon Utilization and Element Cycling Functions of Hydrothermarchaeota in Hydrothermal Sediment.</title>
        <authorList>
            <person name="Zhou Z."/>
            <person name="Liu Y."/>
            <person name="Xu W."/>
            <person name="Pan J."/>
            <person name="Luo Z.H."/>
            <person name="Li M."/>
        </authorList>
    </citation>
    <scope>NUCLEOTIDE SEQUENCE [LARGE SCALE GENOMIC DNA]</scope>
    <source>
        <strain evidence="2">HyVt-102</strain>
    </source>
</reference>
<evidence type="ECO:0000313" key="2">
    <source>
        <dbReference type="EMBL" id="HDI83823.1"/>
    </source>
</evidence>
<accession>A0A7C0ZIN2</accession>
<dbReference type="EMBL" id="DQWE01000399">
    <property type="protein sequence ID" value="HDI83823.1"/>
    <property type="molecule type" value="Genomic_DNA"/>
</dbReference>
<dbReference type="InterPro" id="IPR036515">
    <property type="entry name" value="Transposase_17_sf"/>
</dbReference>
<dbReference type="GO" id="GO:0004803">
    <property type="term" value="F:transposase activity"/>
    <property type="evidence" value="ECO:0007669"/>
    <property type="project" value="InterPro"/>
</dbReference>
<gene>
    <name evidence="2" type="ORF">ENF18_08560</name>
</gene>
<comment type="caution">
    <text evidence="2">The sequence shown here is derived from an EMBL/GenBank/DDBJ whole genome shotgun (WGS) entry which is preliminary data.</text>
</comment>
<dbReference type="PANTHER" id="PTHR34322">
    <property type="entry name" value="TRANSPOSASE, Y1_TNP DOMAIN-CONTAINING"/>
    <property type="match status" value="1"/>
</dbReference>
<dbReference type="GO" id="GO:0003677">
    <property type="term" value="F:DNA binding"/>
    <property type="evidence" value="ECO:0007669"/>
    <property type="project" value="InterPro"/>
</dbReference>
<dbReference type="Pfam" id="PF01797">
    <property type="entry name" value="Y1_Tnp"/>
    <property type="match status" value="1"/>
</dbReference>
<dbReference type="Gene3D" id="3.30.70.1290">
    <property type="entry name" value="Transposase IS200-like"/>
    <property type="match status" value="1"/>
</dbReference>
<dbReference type="SUPFAM" id="SSF143422">
    <property type="entry name" value="Transposase IS200-like"/>
    <property type="match status" value="1"/>
</dbReference>
<evidence type="ECO:0000259" key="1">
    <source>
        <dbReference type="SMART" id="SM01321"/>
    </source>
</evidence>
<dbReference type="InterPro" id="IPR002686">
    <property type="entry name" value="Transposase_17"/>
</dbReference>